<protein>
    <recommendedName>
        <fullName evidence="4">CPR type cuticle protein</fullName>
    </recommendedName>
</protein>
<feature type="signal peptide" evidence="1">
    <location>
        <begin position="1"/>
        <end position="18"/>
    </location>
</feature>
<sequence>MAALKVLILFAVVACAFADEPAKDERVKKDVLLGTLPYAYAAYPHVYEKYVAAPVAHVPHVPVSYSAVPAVSTYSAVASVPTYVHAPYTYGAYVKPALVY</sequence>
<keyword evidence="3" id="KW-1185">Reference proteome</keyword>
<feature type="chain" id="PRO_5035251546" description="CPR type cuticle protein" evidence="1">
    <location>
        <begin position="19"/>
        <end position="100"/>
    </location>
</feature>
<dbReference type="AlphaFoldDB" id="A0A8I6RLW9"/>
<evidence type="ECO:0008006" key="4">
    <source>
        <dbReference type="Google" id="ProtNLM"/>
    </source>
</evidence>
<dbReference type="EnsemblMetazoa" id="XM_014390849.2">
    <property type="protein sequence ID" value="XP_014246335.1"/>
    <property type="gene ID" value="LOC106664831"/>
</dbReference>
<evidence type="ECO:0000256" key="1">
    <source>
        <dbReference type="SAM" id="SignalP"/>
    </source>
</evidence>
<dbReference type="Proteomes" id="UP000494040">
    <property type="component" value="Unassembled WGS sequence"/>
</dbReference>
<keyword evidence="1" id="KW-0732">Signal</keyword>
<name>A0A8I6RLW9_CIMLE</name>
<organism evidence="2 3">
    <name type="scientific">Cimex lectularius</name>
    <name type="common">Bed bug</name>
    <name type="synonym">Acanthia lectularia</name>
    <dbReference type="NCBI Taxonomy" id="79782"/>
    <lineage>
        <taxon>Eukaryota</taxon>
        <taxon>Metazoa</taxon>
        <taxon>Ecdysozoa</taxon>
        <taxon>Arthropoda</taxon>
        <taxon>Hexapoda</taxon>
        <taxon>Insecta</taxon>
        <taxon>Pterygota</taxon>
        <taxon>Neoptera</taxon>
        <taxon>Paraneoptera</taxon>
        <taxon>Hemiptera</taxon>
        <taxon>Heteroptera</taxon>
        <taxon>Panheteroptera</taxon>
        <taxon>Cimicomorpha</taxon>
        <taxon>Cimicidae</taxon>
        <taxon>Cimex</taxon>
    </lineage>
</organism>
<dbReference type="KEGG" id="clec:106664831"/>
<accession>A0A8I6RLW9</accession>
<reference evidence="2" key="1">
    <citation type="submission" date="2022-01" db="UniProtKB">
        <authorList>
            <consortium name="EnsemblMetazoa"/>
        </authorList>
    </citation>
    <scope>IDENTIFICATION</scope>
</reference>
<dbReference type="GeneID" id="106664831"/>
<evidence type="ECO:0000313" key="3">
    <source>
        <dbReference type="Proteomes" id="UP000494040"/>
    </source>
</evidence>
<evidence type="ECO:0000313" key="2">
    <source>
        <dbReference type="EnsemblMetazoa" id="XP_014246335.1"/>
    </source>
</evidence>
<proteinExistence type="predicted"/>
<dbReference type="RefSeq" id="XP_014246335.1">
    <property type="nucleotide sequence ID" value="XM_014390849.2"/>
</dbReference>